<dbReference type="AlphaFoldDB" id="A0A0A6P7G3"/>
<accession>A0A0A6P7G3</accession>
<dbReference type="SMART" id="SM00028">
    <property type="entry name" value="TPR"/>
    <property type="match status" value="4"/>
</dbReference>
<evidence type="ECO:0008006" key="3">
    <source>
        <dbReference type="Google" id="ProtNLM"/>
    </source>
</evidence>
<sequence length="421" mass="48740">MTGESVLAKLGINPSTLKSIKPRGKRIQYRAIINWLTNYKAQPEASALEKIRGYLETLHHLSQVQAWKGTKIILNLPIRINPPRLSLSIPLYEYLLFKELPKILLEVSENLISSTENDFFYYLLKARALTGTNDKAEEASELFQQIIFKLPEDSEFYIEAKARLAIHQVKLGLYQEGMTNLQQSLTTVNNLHPKFQDVRADLLDSLALFEMNSSRFKKAMKLHIEVIETRKKHGMTHKLIVPLVHQGILMRKMGNYNQAIEYFREARLKSIEINNKIHSIWIDHHLAWVLIHQGKNIPVAEKLSLSAFEGYKKLDDPKGISDCYQQQGFIHLAKDELDDAEKNFELGLNLRKSIGNLHGTASSVMDLALVLWHKKQYLKSIKSGFQAFYLYYKLGILNPIRFYRLLKLAYVWIFGKRNWSM</sequence>
<dbReference type="Proteomes" id="UP000030428">
    <property type="component" value="Unassembled WGS sequence"/>
</dbReference>
<proteinExistence type="predicted"/>
<gene>
    <name evidence="1" type="ORF">PN36_26345</name>
</gene>
<reference evidence="1 2" key="1">
    <citation type="journal article" date="2016" name="Front. Microbiol.">
        <title>Single-Cell (Meta-)Genomics of a Dimorphic Candidatus Thiomargarita nelsonii Reveals Genomic Plasticity.</title>
        <authorList>
            <person name="Flood B.E."/>
            <person name="Fliss P."/>
            <person name="Jones D.S."/>
            <person name="Dick G.J."/>
            <person name="Jain S."/>
            <person name="Kaster A.K."/>
            <person name="Winkel M."/>
            <person name="Mussmann M."/>
            <person name="Bailey J."/>
        </authorList>
    </citation>
    <scope>NUCLEOTIDE SEQUENCE [LARGE SCALE GENOMIC DNA]</scope>
    <source>
        <strain evidence="1">Hydrate Ridge</strain>
    </source>
</reference>
<dbReference type="SUPFAM" id="SSF48452">
    <property type="entry name" value="TPR-like"/>
    <property type="match status" value="2"/>
</dbReference>
<evidence type="ECO:0000313" key="2">
    <source>
        <dbReference type="Proteomes" id="UP000030428"/>
    </source>
</evidence>
<keyword evidence="2" id="KW-1185">Reference proteome</keyword>
<evidence type="ECO:0000313" key="1">
    <source>
        <dbReference type="EMBL" id="KHD06765.1"/>
    </source>
</evidence>
<protein>
    <recommendedName>
        <fullName evidence="3">Tetratricopeptide repeat protein</fullName>
    </recommendedName>
</protein>
<dbReference type="Gene3D" id="1.25.40.10">
    <property type="entry name" value="Tetratricopeptide repeat domain"/>
    <property type="match status" value="2"/>
</dbReference>
<organism evidence="1 2">
    <name type="scientific">Candidatus Thiomargarita nelsonii</name>
    <dbReference type="NCBI Taxonomy" id="1003181"/>
    <lineage>
        <taxon>Bacteria</taxon>
        <taxon>Pseudomonadati</taxon>
        <taxon>Pseudomonadota</taxon>
        <taxon>Gammaproteobacteria</taxon>
        <taxon>Thiotrichales</taxon>
        <taxon>Thiotrichaceae</taxon>
        <taxon>Thiomargarita</taxon>
    </lineage>
</organism>
<dbReference type="EMBL" id="JSZA02000154">
    <property type="protein sequence ID" value="KHD06765.1"/>
    <property type="molecule type" value="Genomic_DNA"/>
</dbReference>
<name>A0A0A6P7G3_9GAMM</name>
<dbReference type="InterPro" id="IPR011990">
    <property type="entry name" value="TPR-like_helical_dom_sf"/>
</dbReference>
<comment type="caution">
    <text evidence="1">The sequence shown here is derived from an EMBL/GenBank/DDBJ whole genome shotgun (WGS) entry which is preliminary data.</text>
</comment>
<dbReference type="InterPro" id="IPR019734">
    <property type="entry name" value="TPR_rpt"/>
</dbReference>